<dbReference type="AlphaFoldDB" id="A0A453BIP2"/>
<accession>A0A453BIP2</accession>
<reference evidence="1" key="3">
    <citation type="journal article" date="2017" name="Nature">
        <title>Genome sequence of the progenitor of the wheat D genome Aegilops tauschii.</title>
        <authorList>
            <person name="Luo M.C."/>
            <person name="Gu Y.Q."/>
            <person name="Puiu D."/>
            <person name="Wang H."/>
            <person name="Twardziok S.O."/>
            <person name="Deal K.R."/>
            <person name="Huo N."/>
            <person name="Zhu T."/>
            <person name="Wang L."/>
            <person name="Wang Y."/>
            <person name="McGuire P.E."/>
            <person name="Liu S."/>
            <person name="Long H."/>
            <person name="Ramasamy R.K."/>
            <person name="Rodriguez J.C."/>
            <person name="Van S.L."/>
            <person name="Yuan L."/>
            <person name="Wang Z."/>
            <person name="Xia Z."/>
            <person name="Xiao L."/>
            <person name="Anderson O.D."/>
            <person name="Ouyang S."/>
            <person name="Liang Y."/>
            <person name="Zimin A.V."/>
            <person name="Pertea G."/>
            <person name="Qi P."/>
            <person name="Bennetzen J.L."/>
            <person name="Dai X."/>
            <person name="Dawson M.W."/>
            <person name="Muller H.G."/>
            <person name="Kugler K."/>
            <person name="Rivarola-Duarte L."/>
            <person name="Spannagl M."/>
            <person name="Mayer K.F.X."/>
            <person name="Lu F.H."/>
            <person name="Bevan M.W."/>
            <person name="Leroy P."/>
            <person name="Li P."/>
            <person name="You F.M."/>
            <person name="Sun Q."/>
            <person name="Liu Z."/>
            <person name="Lyons E."/>
            <person name="Wicker T."/>
            <person name="Salzberg S.L."/>
            <person name="Devos K.M."/>
            <person name="Dvorak J."/>
        </authorList>
    </citation>
    <scope>NUCLEOTIDE SEQUENCE [LARGE SCALE GENOMIC DNA]</scope>
    <source>
        <strain evidence="1">cv. AL8/78</strain>
    </source>
</reference>
<dbReference type="Gramene" id="AET2Gv20521800.1">
    <property type="protein sequence ID" value="AET2Gv20521800.1"/>
    <property type="gene ID" value="AET2Gv20521800"/>
</dbReference>
<dbReference type="Proteomes" id="UP000015105">
    <property type="component" value="Chromosome 2D"/>
</dbReference>
<organism evidence="1 2">
    <name type="scientific">Aegilops tauschii subsp. strangulata</name>
    <name type="common">Goatgrass</name>
    <dbReference type="NCBI Taxonomy" id="200361"/>
    <lineage>
        <taxon>Eukaryota</taxon>
        <taxon>Viridiplantae</taxon>
        <taxon>Streptophyta</taxon>
        <taxon>Embryophyta</taxon>
        <taxon>Tracheophyta</taxon>
        <taxon>Spermatophyta</taxon>
        <taxon>Magnoliopsida</taxon>
        <taxon>Liliopsida</taxon>
        <taxon>Poales</taxon>
        <taxon>Poaceae</taxon>
        <taxon>BOP clade</taxon>
        <taxon>Pooideae</taxon>
        <taxon>Triticodae</taxon>
        <taxon>Triticeae</taxon>
        <taxon>Triticinae</taxon>
        <taxon>Aegilops</taxon>
    </lineage>
</organism>
<dbReference type="EnsemblPlants" id="AET2Gv20521800.1">
    <property type="protein sequence ID" value="AET2Gv20521800.1"/>
    <property type="gene ID" value="AET2Gv20521800"/>
</dbReference>
<proteinExistence type="predicted"/>
<sequence length="51" mass="5551">GALLCCSILGMLFLFSGLYAVLWAKKKEGHVLPPADKVVADDIEKPLLLPR</sequence>
<protein>
    <recommendedName>
        <fullName evidence="3">WAT1-related protein</fullName>
    </recommendedName>
</protein>
<name>A0A453BIP2_AEGTS</name>
<reference evidence="2" key="2">
    <citation type="journal article" date="2017" name="Nat. Plants">
        <title>The Aegilops tauschii genome reveals multiple impacts of transposons.</title>
        <authorList>
            <person name="Zhao G."/>
            <person name="Zou C."/>
            <person name="Li K."/>
            <person name="Wang K."/>
            <person name="Li T."/>
            <person name="Gao L."/>
            <person name="Zhang X."/>
            <person name="Wang H."/>
            <person name="Yang Z."/>
            <person name="Liu X."/>
            <person name="Jiang W."/>
            <person name="Mao L."/>
            <person name="Kong X."/>
            <person name="Jiao Y."/>
            <person name="Jia J."/>
        </authorList>
    </citation>
    <scope>NUCLEOTIDE SEQUENCE [LARGE SCALE GENOMIC DNA]</scope>
    <source>
        <strain evidence="2">cv. AL8/78</strain>
    </source>
</reference>
<evidence type="ECO:0000313" key="2">
    <source>
        <dbReference type="Proteomes" id="UP000015105"/>
    </source>
</evidence>
<reference evidence="1" key="5">
    <citation type="journal article" date="2021" name="G3 (Bethesda)">
        <title>Aegilops tauschii genome assembly Aet v5.0 features greater sequence contiguity and improved annotation.</title>
        <authorList>
            <person name="Wang L."/>
            <person name="Zhu T."/>
            <person name="Rodriguez J.C."/>
            <person name="Deal K.R."/>
            <person name="Dubcovsky J."/>
            <person name="McGuire P.E."/>
            <person name="Lux T."/>
            <person name="Spannagl M."/>
            <person name="Mayer K.F.X."/>
            <person name="Baldrich P."/>
            <person name="Meyers B.C."/>
            <person name="Huo N."/>
            <person name="Gu Y.Q."/>
            <person name="Zhou H."/>
            <person name="Devos K.M."/>
            <person name="Bennetzen J.L."/>
            <person name="Unver T."/>
            <person name="Budak H."/>
            <person name="Gulick P.J."/>
            <person name="Galiba G."/>
            <person name="Kalapos B."/>
            <person name="Nelson D.R."/>
            <person name="Li P."/>
            <person name="You F.M."/>
            <person name="Luo M.C."/>
            <person name="Dvorak J."/>
        </authorList>
    </citation>
    <scope>NUCLEOTIDE SEQUENCE [LARGE SCALE GENOMIC DNA]</scope>
    <source>
        <strain evidence="1">cv. AL8/78</strain>
    </source>
</reference>
<reference evidence="2" key="1">
    <citation type="journal article" date="2014" name="Science">
        <title>Ancient hybridizations among the ancestral genomes of bread wheat.</title>
        <authorList>
            <consortium name="International Wheat Genome Sequencing Consortium,"/>
            <person name="Marcussen T."/>
            <person name="Sandve S.R."/>
            <person name="Heier L."/>
            <person name="Spannagl M."/>
            <person name="Pfeifer M."/>
            <person name="Jakobsen K.S."/>
            <person name="Wulff B.B."/>
            <person name="Steuernagel B."/>
            <person name="Mayer K.F."/>
            <person name="Olsen O.A."/>
        </authorList>
    </citation>
    <scope>NUCLEOTIDE SEQUENCE [LARGE SCALE GENOMIC DNA]</scope>
    <source>
        <strain evidence="2">cv. AL8/78</strain>
    </source>
</reference>
<keyword evidence="2" id="KW-1185">Reference proteome</keyword>
<reference evidence="1" key="4">
    <citation type="submission" date="2019-03" db="UniProtKB">
        <authorList>
            <consortium name="EnsemblPlants"/>
        </authorList>
    </citation>
    <scope>IDENTIFICATION</scope>
</reference>
<evidence type="ECO:0000313" key="1">
    <source>
        <dbReference type="EnsemblPlants" id="AET2Gv20521800.1"/>
    </source>
</evidence>
<evidence type="ECO:0008006" key="3">
    <source>
        <dbReference type="Google" id="ProtNLM"/>
    </source>
</evidence>